<feature type="region of interest" description="Disordered" evidence="1">
    <location>
        <begin position="447"/>
        <end position="507"/>
    </location>
</feature>
<accession>A0A9P8TM25</accession>
<dbReference type="Proteomes" id="UP000774326">
    <property type="component" value="Unassembled WGS sequence"/>
</dbReference>
<name>A0A9P8TM25_WICPI</name>
<evidence type="ECO:0000313" key="2">
    <source>
        <dbReference type="EMBL" id="KAH3684618.1"/>
    </source>
</evidence>
<gene>
    <name evidence="2" type="ORF">WICPIJ_004406</name>
</gene>
<feature type="compositionally biased region" description="Basic and acidic residues" evidence="1">
    <location>
        <begin position="479"/>
        <end position="492"/>
    </location>
</feature>
<protein>
    <submittedName>
        <fullName evidence="2">Uncharacterized protein</fullName>
    </submittedName>
</protein>
<evidence type="ECO:0000313" key="3">
    <source>
        <dbReference type="Proteomes" id="UP000774326"/>
    </source>
</evidence>
<dbReference type="AlphaFoldDB" id="A0A9P8TM25"/>
<keyword evidence="3" id="KW-1185">Reference proteome</keyword>
<feature type="compositionally biased region" description="Polar residues" evidence="1">
    <location>
        <begin position="447"/>
        <end position="478"/>
    </location>
</feature>
<reference evidence="2" key="2">
    <citation type="submission" date="2021-01" db="EMBL/GenBank/DDBJ databases">
        <authorList>
            <person name="Schikora-Tamarit M.A."/>
        </authorList>
    </citation>
    <scope>NUCLEOTIDE SEQUENCE</scope>
    <source>
        <strain evidence="2">CBS2887</strain>
    </source>
</reference>
<dbReference type="EMBL" id="JAEUBG010002398">
    <property type="protein sequence ID" value="KAH3684618.1"/>
    <property type="molecule type" value="Genomic_DNA"/>
</dbReference>
<reference evidence="2" key="1">
    <citation type="journal article" date="2021" name="Open Biol.">
        <title>Shared evolutionary footprints suggest mitochondrial oxidative damage underlies multiple complex I losses in fungi.</title>
        <authorList>
            <person name="Schikora-Tamarit M.A."/>
            <person name="Marcet-Houben M."/>
            <person name="Nosek J."/>
            <person name="Gabaldon T."/>
        </authorList>
    </citation>
    <scope>NUCLEOTIDE SEQUENCE</scope>
    <source>
        <strain evidence="2">CBS2887</strain>
    </source>
</reference>
<dbReference type="OrthoDB" id="4020988at2759"/>
<organism evidence="2 3">
    <name type="scientific">Wickerhamomyces pijperi</name>
    <name type="common">Yeast</name>
    <name type="synonym">Pichia pijperi</name>
    <dbReference type="NCBI Taxonomy" id="599730"/>
    <lineage>
        <taxon>Eukaryota</taxon>
        <taxon>Fungi</taxon>
        <taxon>Dikarya</taxon>
        <taxon>Ascomycota</taxon>
        <taxon>Saccharomycotina</taxon>
        <taxon>Saccharomycetes</taxon>
        <taxon>Phaffomycetales</taxon>
        <taxon>Wickerhamomycetaceae</taxon>
        <taxon>Wickerhamomyces</taxon>
    </lineage>
</organism>
<proteinExistence type="predicted"/>
<evidence type="ECO:0000256" key="1">
    <source>
        <dbReference type="SAM" id="MobiDB-lite"/>
    </source>
</evidence>
<comment type="caution">
    <text evidence="2">The sequence shown here is derived from an EMBL/GenBank/DDBJ whole genome shotgun (WGS) entry which is preliminary data.</text>
</comment>
<sequence length="546" mass="62239">METHLQAKIQASQQTPVASPTGKHIAHIQNQFLCITEIHPSPRIIRRYQLTEAHGCLISQLEWEPQYDGVSTRIAVLNDSFSQISIFNLDHAEVKIQLSEDPLFQIKKFQWIQANTNNPAEHLLIFAKDNLYAKFVSFEGQVQEFTNTELDQCFQRDDGIFALVLKKGNFRKCLQYIGFSETSVPLLYQSQLGTFATLGNVCFSGDSKWVLANDIGKNGVDIKVYPVIQPSSEPVMGYFSEDDIFGATDVQFVKSEDGNGYNVLFSDHSESIRMLSMAKDLDQISQFRHTTEIPKTAIVYQYQARTEVYTKSLGPFSMSDMRLQLPKHKREITNFKVHNGKIYSVASSLPNMLFIWSMYPTGTKEKQSSLEAVIITESEIKDFEVWQDMILLLNTNSITLYKEGNVPINHSSQYQVKYLHILDKSPLMLLVKEETRNNSHILLLNTPLTGTHNTGPSPGITTRSGTEVSNRTIMQTSNKENKPTSEEQHQDQEEQDQEQEEGLSTIFINDVLKNDNLTKLKRRSDREAFTVIEENDTFAGKRQRRA</sequence>